<sequence length="28" mass="3142">MQASLINNKPPDHVSSTQWASWAVTCIR</sequence>
<reference evidence="1" key="1">
    <citation type="submission" date="2014-09" db="EMBL/GenBank/DDBJ databases">
        <authorList>
            <person name="Magalhaes I.L.F."/>
            <person name="Oliveira U."/>
            <person name="Santos F.R."/>
            <person name="Vidigal T.H.D.A."/>
            <person name="Brescovit A.D."/>
            <person name="Santos A.J."/>
        </authorList>
    </citation>
    <scope>NUCLEOTIDE SEQUENCE</scope>
    <source>
        <tissue evidence="1">Shoot tissue taken approximately 20 cm above the soil surface</tissue>
    </source>
</reference>
<proteinExistence type="predicted"/>
<organism evidence="1">
    <name type="scientific">Arundo donax</name>
    <name type="common">Giant reed</name>
    <name type="synonym">Donax arundinaceus</name>
    <dbReference type="NCBI Taxonomy" id="35708"/>
    <lineage>
        <taxon>Eukaryota</taxon>
        <taxon>Viridiplantae</taxon>
        <taxon>Streptophyta</taxon>
        <taxon>Embryophyta</taxon>
        <taxon>Tracheophyta</taxon>
        <taxon>Spermatophyta</taxon>
        <taxon>Magnoliopsida</taxon>
        <taxon>Liliopsida</taxon>
        <taxon>Poales</taxon>
        <taxon>Poaceae</taxon>
        <taxon>PACMAD clade</taxon>
        <taxon>Arundinoideae</taxon>
        <taxon>Arundineae</taxon>
        <taxon>Arundo</taxon>
    </lineage>
</organism>
<reference evidence="1" key="2">
    <citation type="journal article" date="2015" name="Data Brief">
        <title>Shoot transcriptome of the giant reed, Arundo donax.</title>
        <authorList>
            <person name="Barrero R.A."/>
            <person name="Guerrero F.D."/>
            <person name="Moolhuijzen P."/>
            <person name="Goolsby J.A."/>
            <person name="Tidwell J."/>
            <person name="Bellgard S.E."/>
            <person name="Bellgard M.I."/>
        </authorList>
    </citation>
    <scope>NUCLEOTIDE SEQUENCE</scope>
    <source>
        <tissue evidence="1">Shoot tissue taken approximately 20 cm above the soil surface</tissue>
    </source>
</reference>
<accession>A0A0A8ZD50</accession>
<dbReference type="AlphaFoldDB" id="A0A0A8ZD50"/>
<evidence type="ECO:0000313" key="1">
    <source>
        <dbReference type="EMBL" id="JAD34635.1"/>
    </source>
</evidence>
<protein>
    <submittedName>
        <fullName evidence="1">Uncharacterized protein</fullName>
    </submittedName>
</protein>
<dbReference type="EMBL" id="GBRH01263260">
    <property type="protein sequence ID" value="JAD34635.1"/>
    <property type="molecule type" value="Transcribed_RNA"/>
</dbReference>
<name>A0A0A8ZD50_ARUDO</name>